<feature type="transmembrane region" description="Helical" evidence="1">
    <location>
        <begin position="30"/>
        <end position="47"/>
    </location>
</feature>
<evidence type="ECO:0000313" key="3">
    <source>
        <dbReference type="Proteomes" id="UP000625033"/>
    </source>
</evidence>
<name>A0A931GFG2_9MICC</name>
<accession>A0A931GFG2</accession>
<feature type="transmembrane region" description="Helical" evidence="1">
    <location>
        <begin position="85"/>
        <end position="103"/>
    </location>
</feature>
<reference evidence="2" key="1">
    <citation type="submission" date="2020-11" db="EMBL/GenBank/DDBJ databases">
        <title>Sequencing the genomes of 1000 actinobacteria strains.</title>
        <authorList>
            <person name="Klenk H.-P."/>
        </authorList>
    </citation>
    <scope>NUCLEOTIDE SEQUENCE</scope>
    <source>
        <strain evidence="2">DSM 26152</strain>
    </source>
</reference>
<organism evidence="2 3">
    <name type="scientific">Zhihengliuella flava</name>
    <dbReference type="NCBI Taxonomy" id="1285193"/>
    <lineage>
        <taxon>Bacteria</taxon>
        <taxon>Bacillati</taxon>
        <taxon>Actinomycetota</taxon>
        <taxon>Actinomycetes</taxon>
        <taxon>Micrococcales</taxon>
        <taxon>Micrococcaceae</taxon>
        <taxon>Zhihengliuella</taxon>
    </lineage>
</organism>
<feature type="transmembrane region" description="Helical" evidence="1">
    <location>
        <begin position="59"/>
        <end position="79"/>
    </location>
</feature>
<evidence type="ECO:0000256" key="1">
    <source>
        <dbReference type="SAM" id="Phobius"/>
    </source>
</evidence>
<proteinExistence type="predicted"/>
<keyword evidence="1" id="KW-0812">Transmembrane</keyword>
<feature type="transmembrane region" description="Helical" evidence="1">
    <location>
        <begin position="115"/>
        <end position="134"/>
    </location>
</feature>
<dbReference type="AlphaFoldDB" id="A0A931GFG2"/>
<feature type="transmembrane region" description="Helical" evidence="1">
    <location>
        <begin position="140"/>
        <end position="164"/>
    </location>
</feature>
<feature type="transmembrane region" description="Helical" evidence="1">
    <location>
        <begin position="171"/>
        <end position="195"/>
    </location>
</feature>
<comment type="caution">
    <text evidence="2">The sequence shown here is derived from an EMBL/GenBank/DDBJ whole genome shotgun (WGS) entry which is preliminary data.</text>
</comment>
<protein>
    <recommendedName>
        <fullName evidence="4">Permease</fullName>
    </recommendedName>
</protein>
<dbReference type="Proteomes" id="UP000625033">
    <property type="component" value="Unassembled WGS sequence"/>
</dbReference>
<dbReference type="RefSeq" id="WP_196836547.1">
    <property type="nucleotide sequence ID" value="NZ_JADOTZ010000001.1"/>
</dbReference>
<gene>
    <name evidence="2" type="ORF">IW252_002120</name>
</gene>
<evidence type="ECO:0000313" key="2">
    <source>
        <dbReference type="EMBL" id="MBG6085353.1"/>
    </source>
</evidence>
<sequence length="201" mass="19888">MSAAAAVLAAGALAGTVAVALGAAWLGGSYVVAAVVVTLVAVFAYGWPRVLSLPDPWHLTWLIFGAGAAATLAALLTGLPSPMQWMPICLGVGVLGVFGAQLLRGTGAERRLASTMAGLFGLVVATFASGWVGVVGFGPLGASALVTWVGGGAAALATVITLVLARRRLPAGGLTAAIALGAAPILASGTVLYFAQRLILQ</sequence>
<dbReference type="EMBL" id="JADOTZ010000001">
    <property type="protein sequence ID" value="MBG6085353.1"/>
    <property type="molecule type" value="Genomic_DNA"/>
</dbReference>
<keyword evidence="3" id="KW-1185">Reference proteome</keyword>
<keyword evidence="1" id="KW-1133">Transmembrane helix</keyword>
<keyword evidence="1" id="KW-0472">Membrane</keyword>
<evidence type="ECO:0008006" key="4">
    <source>
        <dbReference type="Google" id="ProtNLM"/>
    </source>
</evidence>